<dbReference type="PANTHER" id="PTHR12811">
    <property type="entry name" value="VACUOLAR PROTEIN SORTING VPS16"/>
    <property type="match status" value="1"/>
</dbReference>
<evidence type="ECO:0000313" key="3">
    <source>
        <dbReference type="Proteomes" id="UP000485058"/>
    </source>
</evidence>
<feature type="non-terminal residue" evidence="2">
    <location>
        <position position="1"/>
    </location>
</feature>
<protein>
    <submittedName>
        <fullName evidence="2">Vacuolar protein sorting-associated protein 16</fullName>
    </submittedName>
</protein>
<evidence type="ECO:0000259" key="1">
    <source>
        <dbReference type="Pfam" id="PF04840"/>
    </source>
</evidence>
<comment type="caution">
    <text evidence="2">The sequence shown here is derived from an EMBL/GenBank/DDBJ whole genome shotgun (WGS) entry which is preliminary data.</text>
</comment>
<name>A0A6A0AD51_HAELA</name>
<dbReference type="AlphaFoldDB" id="A0A6A0AD51"/>
<dbReference type="GO" id="GO:0030897">
    <property type="term" value="C:HOPS complex"/>
    <property type="evidence" value="ECO:0007669"/>
    <property type="project" value="TreeGrafter"/>
</dbReference>
<organism evidence="2 3">
    <name type="scientific">Haematococcus lacustris</name>
    <name type="common">Green alga</name>
    <name type="synonym">Haematococcus pluvialis</name>
    <dbReference type="NCBI Taxonomy" id="44745"/>
    <lineage>
        <taxon>Eukaryota</taxon>
        <taxon>Viridiplantae</taxon>
        <taxon>Chlorophyta</taxon>
        <taxon>core chlorophytes</taxon>
        <taxon>Chlorophyceae</taxon>
        <taxon>CS clade</taxon>
        <taxon>Chlamydomonadales</taxon>
        <taxon>Haematococcaceae</taxon>
        <taxon>Haematococcus</taxon>
    </lineage>
</organism>
<dbReference type="Proteomes" id="UP000485058">
    <property type="component" value="Unassembled WGS sequence"/>
</dbReference>
<dbReference type="GO" id="GO:0003779">
    <property type="term" value="F:actin binding"/>
    <property type="evidence" value="ECO:0007669"/>
    <property type="project" value="TreeGrafter"/>
</dbReference>
<evidence type="ECO:0000313" key="2">
    <source>
        <dbReference type="EMBL" id="GFH30191.1"/>
    </source>
</evidence>
<sequence>MRAATSLKKQFAVGDKHFCWLRIRTLCEVRDWDALEAMAAERKQHPAGWEPFVEQARKHGARRDVLSRLVSRMPDSAVKAEEYANLDMPREAAEVAARLRDTALFTRIAGAVSAGSPAALAVAQIKERFLGPG</sequence>
<accession>A0A6A0AD51</accession>
<dbReference type="GO" id="GO:0005765">
    <property type="term" value="C:lysosomal membrane"/>
    <property type="evidence" value="ECO:0007669"/>
    <property type="project" value="TreeGrafter"/>
</dbReference>
<keyword evidence="3" id="KW-1185">Reference proteome</keyword>
<proteinExistence type="predicted"/>
<dbReference type="GO" id="GO:0042144">
    <property type="term" value="P:vacuole fusion, non-autophagic"/>
    <property type="evidence" value="ECO:0007669"/>
    <property type="project" value="TreeGrafter"/>
</dbReference>
<gene>
    <name evidence="2" type="ORF">HaLaN_28991</name>
</gene>
<dbReference type="InterPro" id="IPR016534">
    <property type="entry name" value="VPS16"/>
</dbReference>
<dbReference type="EMBL" id="BLLF01004758">
    <property type="protein sequence ID" value="GFH30191.1"/>
    <property type="molecule type" value="Genomic_DNA"/>
</dbReference>
<dbReference type="PANTHER" id="PTHR12811:SF0">
    <property type="entry name" value="VACUOLAR PROTEIN SORTING-ASSOCIATED PROTEIN 16 HOMOLOG"/>
    <property type="match status" value="1"/>
</dbReference>
<dbReference type="GO" id="GO:0006886">
    <property type="term" value="P:intracellular protein transport"/>
    <property type="evidence" value="ECO:0007669"/>
    <property type="project" value="InterPro"/>
</dbReference>
<dbReference type="GO" id="GO:0016197">
    <property type="term" value="P:endosomal transport"/>
    <property type="evidence" value="ECO:0007669"/>
    <property type="project" value="TreeGrafter"/>
</dbReference>
<dbReference type="Pfam" id="PF04840">
    <property type="entry name" value="Vps16_C"/>
    <property type="match status" value="1"/>
</dbReference>
<dbReference type="InterPro" id="IPR006925">
    <property type="entry name" value="Vps16_C"/>
</dbReference>
<dbReference type="GO" id="GO:0005768">
    <property type="term" value="C:endosome"/>
    <property type="evidence" value="ECO:0007669"/>
    <property type="project" value="TreeGrafter"/>
</dbReference>
<feature type="domain" description="Vps16 C-terminal" evidence="1">
    <location>
        <begin position="3"/>
        <end position="121"/>
    </location>
</feature>
<reference evidence="2 3" key="1">
    <citation type="submission" date="2020-02" db="EMBL/GenBank/DDBJ databases">
        <title>Draft genome sequence of Haematococcus lacustris strain NIES-144.</title>
        <authorList>
            <person name="Morimoto D."/>
            <person name="Nakagawa S."/>
            <person name="Yoshida T."/>
            <person name="Sawayama S."/>
        </authorList>
    </citation>
    <scope>NUCLEOTIDE SEQUENCE [LARGE SCALE GENOMIC DNA]</scope>
    <source>
        <strain evidence="2 3">NIES-144</strain>
    </source>
</reference>